<dbReference type="InterPro" id="IPR045276">
    <property type="entry name" value="YbiO_bact"/>
</dbReference>
<dbReference type="GO" id="GO:0008381">
    <property type="term" value="F:mechanosensitive monoatomic ion channel activity"/>
    <property type="evidence" value="ECO:0007669"/>
    <property type="project" value="InterPro"/>
</dbReference>
<dbReference type="SUPFAM" id="SSF50182">
    <property type="entry name" value="Sm-like ribonucleoproteins"/>
    <property type="match status" value="1"/>
</dbReference>
<dbReference type="Gene3D" id="2.30.30.60">
    <property type="match status" value="1"/>
</dbReference>
<evidence type="ECO:0000313" key="12">
    <source>
        <dbReference type="Proteomes" id="UP000305541"/>
    </source>
</evidence>
<feature type="transmembrane region" description="Helical" evidence="8">
    <location>
        <begin position="99"/>
        <end position="119"/>
    </location>
</feature>
<evidence type="ECO:0000256" key="2">
    <source>
        <dbReference type="ARBA" id="ARBA00008017"/>
    </source>
</evidence>
<dbReference type="InterPro" id="IPR023408">
    <property type="entry name" value="MscS_beta-dom_sf"/>
</dbReference>
<dbReference type="SUPFAM" id="SSF82861">
    <property type="entry name" value="Mechanosensitive channel protein MscS (YggB), transmembrane region"/>
    <property type="match status" value="1"/>
</dbReference>
<dbReference type="GO" id="GO:0005886">
    <property type="term" value="C:plasma membrane"/>
    <property type="evidence" value="ECO:0007669"/>
    <property type="project" value="UniProtKB-SubCell"/>
</dbReference>
<dbReference type="InterPro" id="IPR049142">
    <property type="entry name" value="MS_channel_1st"/>
</dbReference>
<keyword evidence="6 8" id="KW-0472">Membrane</keyword>
<proteinExistence type="inferred from homology"/>
<dbReference type="OrthoDB" id="9809206at2"/>
<sequence length="281" mass="31328">MNFSLFMGASFEPLKSELSKINWERIGLNFLQHFLQIILITIFFWILNRIGKRLIRNSFERRDLIENQSARSQTVFAVTNNIFKYSVMFFYIYSILSNLGVPVGTLIAGAGILSVAIGLGTQGIVSDIINGLTILIEGQLRVGDSVTIQAIDGTVISIGLRTIELRAVDGTLHYLPNRSVSTVSNHSRGTQNVSIFLHISDAFEIDHAKDLLRDQLSNLKSASDKIKSTPVIQAPVIEKNRGYLGIQISFKVKPGYQAAMQTMVLDRCLKILSKENLKIEN</sequence>
<evidence type="ECO:0000256" key="4">
    <source>
        <dbReference type="ARBA" id="ARBA00022692"/>
    </source>
</evidence>
<evidence type="ECO:0000256" key="1">
    <source>
        <dbReference type="ARBA" id="ARBA00004651"/>
    </source>
</evidence>
<comment type="similarity">
    <text evidence="2">Belongs to the MscS (TC 1.A.23) family.</text>
</comment>
<dbReference type="InterPro" id="IPR011014">
    <property type="entry name" value="MscS_channel_TM-2"/>
</dbReference>
<dbReference type="Proteomes" id="UP000305541">
    <property type="component" value="Unassembled WGS sequence"/>
</dbReference>
<dbReference type="FunFam" id="2.30.30.60:FF:000001">
    <property type="entry name" value="MscS Mechanosensitive ion channel"/>
    <property type="match status" value="1"/>
</dbReference>
<dbReference type="RefSeq" id="WP_138473767.1">
    <property type="nucleotide sequence ID" value="NZ_VBTH01000002.1"/>
</dbReference>
<comment type="function">
    <text evidence="7">May play a role in resistance to osmotic downshock.</text>
</comment>
<dbReference type="Pfam" id="PF21088">
    <property type="entry name" value="MS_channel_1st"/>
    <property type="match status" value="1"/>
</dbReference>
<dbReference type="InterPro" id="IPR006685">
    <property type="entry name" value="MscS_channel_2nd"/>
</dbReference>
<keyword evidence="4 8" id="KW-0812">Transmembrane</keyword>
<evidence type="ECO:0000256" key="3">
    <source>
        <dbReference type="ARBA" id="ARBA00022475"/>
    </source>
</evidence>
<feature type="domain" description="Mechanosensitive ion channel MscS" evidence="9">
    <location>
        <begin position="124"/>
        <end position="188"/>
    </location>
</feature>
<evidence type="ECO:0000259" key="9">
    <source>
        <dbReference type="Pfam" id="PF00924"/>
    </source>
</evidence>
<dbReference type="Pfam" id="PF00924">
    <property type="entry name" value="MS_channel_2nd"/>
    <property type="match status" value="1"/>
</dbReference>
<reference evidence="11 12" key="1">
    <citation type="submission" date="2019-05" db="EMBL/GenBank/DDBJ databases">
        <title>The metagenome of a microbial culture collection derived from dairy environment covers the genomic content of the human microbiome.</title>
        <authorList>
            <person name="Roder T."/>
            <person name="Wuthrich D."/>
            <person name="Sattari Z."/>
            <person name="Von Ah U."/>
            <person name="Bar C."/>
            <person name="Ronchi F."/>
            <person name="Macpherson A.J."/>
            <person name="Ganal-Vonarburg S.C."/>
            <person name="Bruggmann R."/>
            <person name="Vergeres G."/>
        </authorList>
    </citation>
    <scope>NUCLEOTIDE SEQUENCE [LARGE SCALE GENOMIC DNA]</scope>
    <source>
        <strain evidence="11 12">FAM 18815</strain>
    </source>
</reference>
<dbReference type="EMBL" id="VBTH01000002">
    <property type="protein sequence ID" value="TLQ05416.1"/>
    <property type="molecule type" value="Genomic_DNA"/>
</dbReference>
<feature type="transmembrane region" description="Helical" evidence="8">
    <location>
        <begin position="30"/>
        <end position="51"/>
    </location>
</feature>
<organism evidence="11 12">
    <name type="scientific">Pediococcus stilesii</name>
    <dbReference type="NCBI Taxonomy" id="331679"/>
    <lineage>
        <taxon>Bacteria</taxon>
        <taxon>Bacillati</taxon>
        <taxon>Bacillota</taxon>
        <taxon>Bacilli</taxon>
        <taxon>Lactobacillales</taxon>
        <taxon>Lactobacillaceae</taxon>
        <taxon>Pediococcus</taxon>
    </lineage>
</organism>
<dbReference type="InterPro" id="IPR010920">
    <property type="entry name" value="LSM_dom_sf"/>
</dbReference>
<comment type="caution">
    <text evidence="11">The sequence shown here is derived from an EMBL/GenBank/DDBJ whole genome shotgun (WGS) entry which is preliminary data.</text>
</comment>
<dbReference type="AlphaFoldDB" id="A0A5R9BXH2"/>
<evidence type="ECO:0000256" key="7">
    <source>
        <dbReference type="ARBA" id="ARBA00059688"/>
    </source>
</evidence>
<evidence type="ECO:0000259" key="10">
    <source>
        <dbReference type="Pfam" id="PF21088"/>
    </source>
</evidence>
<name>A0A5R9BXH2_9LACO</name>
<evidence type="ECO:0000256" key="6">
    <source>
        <dbReference type="ARBA" id="ARBA00023136"/>
    </source>
</evidence>
<feature type="domain" description="Mechanosensitive ion channel transmembrane helices 2/3" evidence="10">
    <location>
        <begin position="81"/>
        <end position="122"/>
    </location>
</feature>
<dbReference type="PANTHER" id="PTHR30460:SF0">
    <property type="entry name" value="MODERATE CONDUCTANCE MECHANOSENSITIVE CHANNEL YBIO"/>
    <property type="match status" value="1"/>
</dbReference>
<accession>A0A5R9BXH2</accession>
<evidence type="ECO:0000256" key="5">
    <source>
        <dbReference type="ARBA" id="ARBA00022989"/>
    </source>
</evidence>
<dbReference type="PANTHER" id="PTHR30460">
    <property type="entry name" value="MODERATE CONDUCTANCE MECHANOSENSITIVE CHANNEL YBIO"/>
    <property type="match status" value="1"/>
</dbReference>
<keyword evidence="3" id="KW-1003">Cell membrane</keyword>
<evidence type="ECO:0000313" key="11">
    <source>
        <dbReference type="EMBL" id="TLQ05416.1"/>
    </source>
</evidence>
<evidence type="ECO:0000256" key="8">
    <source>
        <dbReference type="SAM" id="Phobius"/>
    </source>
</evidence>
<protein>
    <submittedName>
        <fullName evidence="11">Mechanosensitive ion channel</fullName>
    </submittedName>
</protein>
<comment type="subcellular location">
    <subcellularLocation>
        <location evidence="1">Cell membrane</location>
        <topology evidence="1">Multi-pass membrane protein</topology>
    </subcellularLocation>
</comment>
<keyword evidence="5 8" id="KW-1133">Transmembrane helix</keyword>
<gene>
    <name evidence="11" type="ORF">FEZ51_01785</name>
</gene>
<dbReference type="Gene3D" id="1.10.287.1260">
    <property type="match status" value="1"/>
</dbReference>